<evidence type="ECO:0000256" key="4">
    <source>
        <dbReference type="RuleBase" id="RU003946"/>
    </source>
</evidence>
<keyword evidence="3" id="KW-0862">Zinc</keyword>
<keyword evidence="7" id="KW-0378">Hydrolase</keyword>
<feature type="binding site" evidence="3">
    <location>
        <position position="418"/>
    </location>
    <ligand>
        <name>Zn(2+)</name>
        <dbReference type="ChEBI" id="CHEBI:29105"/>
        <label>2</label>
    </ligand>
</feature>
<dbReference type="SUPFAM" id="SSF53649">
    <property type="entry name" value="Alkaline phosphatase-like"/>
    <property type="match status" value="1"/>
</dbReference>
<feature type="binding site" evidence="3">
    <location>
        <position position="371"/>
    </location>
    <ligand>
        <name>Mg(2+)</name>
        <dbReference type="ChEBI" id="CHEBI:18420"/>
    </ligand>
</feature>
<dbReference type="GO" id="GO:0004035">
    <property type="term" value="F:alkaline phosphatase activity"/>
    <property type="evidence" value="ECO:0007669"/>
    <property type="project" value="UniProtKB-EC"/>
</dbReference>
<dbReference type="STRING" id="282197.SAMN04488517_10941"/>
<evidence type="ECO:0000256" key="2">
    <source>
        <dbReference type="PIRSR" id="PIRSR601952-1"/>
    </source>
</evidence>
<evidence type="ECO:0000313" key="8">
    <source>
        <dbReference type="Proteomes" id="UP000048908"/>
    </source>
</evidence>
<dbReference type="Gene3D" id="3.40.720.10">
    <property type="entry name" value="Alkaline Phosphatase, subunit A"/>
    <property type="match status" value="1"/>
</dbReference>
<organism evidence="7 8">
    <name type="scientific">Jannaschia rubra</name>
    <dbReference type="NCBI Taxonomy" id="282197"/>
    <lineage>
        <taxon>Bacteria</taxon>
        <taxon>Pseudomonadati</taxon>
        <taxon>Pseudomonadota</taxon>
        <taxon>Alphaproteobacteria</taxon>
        <taxon>Rhodobacterales</taxon>
        <taxon>Roseobacteraceae</taxon>
        <taxon>Jannaschia</taxon>
    </lineage>
</organism>
<feature type="binding site" evidence="3">
    <location>
        <position position="417"/>
    </location>
    <ligand>
        <name>Zn(2+)</name>
        <dbReference type="ChEBI" id="CHEBI:29105"/>
        <label>2</label>
    </ligand>
</feature>
<evidence type="ECO:0000256" key="3">
    <source>
        <dbReference type="PIRSR" id="PIRSR601952-2"/>
    </source>
</evidence>
<proteinExistence type="inferred from homology"/>
<dbReference type="EMBL" id="CXPG01000024">
    <property type="protein sequence ID" value="CTQ34699.1"/>
    <property type="molecule type" value="Genomic_DNA"/>
</dbReference>
<keyword evidence="3" id="KW-0479">Metal-binding</keyword>
<sequence length="549" mass="58265">MSRFRIRLFAGASVLAFCAAAVAAQENAPATPTEQPGGTEGATPEGVPHTATTVEETAGQDAPVDAAEDGPAQQDARSADAWIASGQAALQERLERQPVTGRARNVILFVADGNSIGTNYATRIYQGQQAGGYGDENVLAKERMPYLALSKTYNTNAQTPDSAGTAVALNSGVKTKAGVIGVDETLRRGECGDVESARIDLFGEEVAGMGKSVGIVTTARLTHATPAAVYAHAADRGMEDDAALPEGCEVPDIAAQLLEKMKEGEVDLALGGGRRHFLPVDVEGEESDPGKRTDGRNLIEEAREAGAQYAWNGETFADLTLDHSTPVLGIFESSHMLYEHDRADEPSLVEMTEAAIDYLSNNEDGYYLMVEGGRVDHANHDGNAFRAITDGVIFDEAVAKAMEMTADEDTLIIVTADHGHGLEFNGYCGRGSPITGLCHSVDDAGEEHSADLELGLDGKPYTAIGYMNGLGAVVTEQADGSYFGTRPVLTQEQAQDPDYLQQATLPLSSETHSPVDVAIYASGPWAHLFDGTVEQSYVYHVMKHAVEAE</sequence>
<evidence type="ECO:0000256" key="5">
    <source>
        <dbReference type="SAM" id="MobiDB-lite"/>
    </source>
</evidence>
<dbReference type="Pfam" id="PF00245">
    <property type="entry name" value="Alk_phosphatase"/>
    <property type="match status" value="1"/>
</dbReference>
<evidence type="ECO:0000256" key="6">
    <source>
        <dbReference type="SAM" id="SignalP"/>
    </source>
</evidence>
<feature type="binding site" evidence="3">
    <location>
        <position position="376"/>
    </location>
    <ligand>
        <name>Zn(2+)</name>
        <dbReference type="ChEBI" id="CHEBI:29105"/>
        <label>2</label>
    </ligand>
</feature>
<feature type="binding site" evidence="3">
    <location>
        <position position="223"/>
    </location>
    <ligand>
        <name>Mg(2+)</name>
        <dbReference type="ChEBI" id="CHEBI:18420"/>
    </ligand>
</feature>
<protein>
    <submittedName>
        <fullName evidence="7">Alkaline phosphatase</fullName>
        <ecNumber evidence="7">3.1.3.1</ecNumber>
    </submittedName>
</protein>
<dbReference type="EC" id="3.1.3.1" evidence="7"/>
<feature type="binding site" evidence="3">
    <location>
        <position position="225"/>
    </location>
    <ligand>
        <name>Mg(2+)</name>
        <dbReference type="ChEBI" id="CHEBI:18420"/>
    </ligand>
</feature>
<feature type="signal peptide" evidence="6">
    <location>
        <begin position="1"/>
        <end position="23"/>
    </location>
</feature>
<comment type="cofactor">
    <cofactor evidence="3">
        <name>Zn(2+)</name>
        <dbReference type="ChEBI" id="CHEBI:29105"/>
    </cofactor>
    <text evidence="3">Binds 2 Zn(2+) ions.</text>
</comment>
<feature type="binding site" evidence="3">
    <location>
        <position position="112"/>
    </location>
    <ligand>
        <name>Zn(2+)</name>
        <dbReference type="ChEBI" id="CHEBI:29105"/>
        <label>2</label>
    </ligand>
</feature>
<dbReference type="SMART" id="SM00098">
    <property type="entry name" value="alkPPc"/>
    <property type="match status" value="1"/>
</dbReference>
<feature type="region of interest" description="Disordered" evidence="5">
    <location>
        <begin position="28"/>
        <end position="79"/>
    </location>
</feature>
<feature type="chain" id="PRO_5005807184" evidence="6">
    <location>
        <begin position="24"/>
        <end position="549"/>
    </location>
</feature>
<evidence type="ECO:0000256" key="1">
    <source>
        <dbReference type="ARBA" id="ARBA00022553"/>
    </source>
</evidence>
<evidence type="ECO:0000313" key="7">
    <source>
        <dbReference type="EMBL" id="CTQ34699.1"/>
    </source>
</evidence>
<keyword evidence="1" id="KW-0597">Phosphoprotein</keyword>
<comment type="cofactor">
    <cofactor evidence="3">
        <name>Mg(2+)</name>
        <dbReference type="ChEBI" id="CHEBI:18420"/>
    </cofactor>
    <text evidence="3">Binds 1 Mg(2+) ion.</text>
</comment>
<dbReference type="CDD" id="cd16012">
    <property type="entry name" value="ALP"/>
    <property type="match status" value="1"/>
</dbReference>
<feature type="binding site" evidence="3">
    <location>
        <position position="512"/>
    </location>
    <ligand>
        <name>Zn(2+)</name>
        <dbReference type="ChEBI" id="CHEBI:29105"/>
        <label>2</label>
    </ligand>
</feature>
<feature type="binding site" evidence="3">
    <location>
        <position position="112"/>
    </location>
    <ligand>
        <name>Mg(2+)</name>
        <dbReference type="ChEBI" id="CHEBI:18420"/>
    </ligand>
</feature>
<reference evidence="7 8" key="1">
    <citation type="submission" date="2015-07" db="EMBL/GenBank/DDBJ databases">
        <authorList>
            <person name="Noorani M."/>
        </authorList>
    </citation>
    <scope>NUCLEOTIDE SEQUENCE [LARGE SCALE GENOMIC DNA]</scope>
    <source>
        <strain evidence="7 8">CECT 5088</strain>
    </source>
</reference>
<dbReference type="InterPro" id="IPR001952">
    <property type="entry name" value="Alkaline_phosphatase"/>
</dbReference>
<dbReference type="Proteomes" id="UP000048908">
    <property type="component" value="Unassembled WGS sequence"/>
</dbReference>
<keyword evidence="6" id="KW-0732">Signal</keyword>
<accession>A0A0M6XU80</accession>
<keyword evidence="3" id="KW-0460">Magnesium</keyword>
<dbReference type="InterPro" id="IPR017850">
    <property type="entry name" value="Alkaline_phosphatase_core_sf"/>
</dbReference>
<comment type="similarity">
    <text evidence="4">Belongs to the alkaline phosphatase family.</text>
</comment>
<feature type="active site" description="Phosphoserine intermediate" evidence="2">
    <location>
        <position position="162"/>
    </location>
</feature>
<dbReference type="PANTHER" id="PTHR11596">
    <property type="entry name" value="ALKALINE PHOSPHATASE"/>
    <property type="match status" value="1"/>
</dbReference>
<feature type="binding site" evidence="3">
    <location>
        <position position="380"/>
    </location>
    <ligand>
        <name>Zn(2+)</name>
        <dbReference type="ChEBI" id="CHEBI:29105"/>
        <label>2</label>
    </ligand>
</feature>
<dbReference type="PRINTS" id="PR00113">
    <property type="entry name" value="ALKPHPHTASE"/>
</dbReference>
<dbReference type="RefSeq" id="WP_082430094.1">
    <property type="nucleotide sequence ID" value="NZ_CXPG01000024.1"/>
</dbReference>
<keyword evidence="8" id="KW-1185">Reference proteome</keyword>
<dbReference type="PANTHER" id="PTHR11596:SF5">
    <property type="entry name" value="ALKALINE PHOSPHATASE"/>
    <property type="match status" value="1"/>
</dbReference>
<gene>
    <name evidence="7" type="primary">phoA</name>
    <name evidence="7" type="ORF">JAN5088_03495</name>
</gene>
<dbReference type="AlphaFoldDB" id="A0A0M6XU80"/>
<name>A0A0M6XU80_9RHOB</name>
<dbReference type="GO" id="GO:0046872">
    <property type="term" value="F:metal ion binding"/>
    <property type="evidence" value="ECO:0007669"/>
    <property type="project" value="UniProtKB-KW"/>
</dbReference>
<dbReference type="OrthoDB" id="9794455at2"/>